<organism evidence="2 3">
    <name type="scientific">Puccinia striiformis</name>
    <dbReference type="NCBI Taxonomy" id="27350"/>
    <lineage>
        <taxon>Eukaryota</taxon>
        <taxon>Fungi</taxon>
        <taxon>Dikarya</taxon>
        <taxon>Basidiomycota</taxon>
        <taxon>Pucciniomycotina</taxon>
        <taxon>Pucciniomycetes</taxon>
        <taxon>Pucciniales</taxon>
        <taxon>Pucciniaceae</taxon>
        <taxon>Puccinia</taxon>
    </lineage>
</organism>
<feature type="region of interest" description="Disordered" evidence="1">
    <location>
        <begin position="49"/>
        <end position="68"/>
    </location>
</feature>
<reference evidence="2" key="1">
    <citation type="submission" date="2017-12" db="EMBL/GenBank/DDBJ databases">
        <title>Gene loss provides genomic basis for host adaptation in cereal stripe rust fungi.</title>
        <authorList>
            <person name="Xia C."/>
        </authorList>
    </citation>
    <scope>NUCLEOTIDE SEQUENCE [LARGE SCALE GENOMIC DNA]</scope>
    <source>
        <strain evidence="2">93-210</strain>
    </source>
</reference>
<comment type="caution">
    <text evidence="2">The sequence shown here is derived from an EMBL/GenBank/DDBJ whole genome shotgun (WGS) entry which is preliminary data.</text>
</comment>
<evidence type="ECO:0000313" key="2">
    <source>
        <dbReference type="EMBL" id="POW11184.1"/>
    </source>
</evidence>
<accession>A0A2S4VNQ4</accession>
<proteinExistence type="predicted"/>
<keyword evidence="3" id="KW-1185">Reference proteome</keyword>
<dbReference type="Proteomes" id="UP000239156">
    <property type="component" value="Unassembled WGS sequence"/>
</dbReference>
<evidence type="ECO:0000256" key="1">
    <source>
        <dbReference type="SAM" id="MobiDB-lite"/>
    </source>
</evidence>
<protein>
    <submittedName>
        <fullName evidence="2">Uncharacterized protein</fullName>
    </submittedName>
</protein>
<dbReference type="EMBL" id="PKSL01000040">
    <property type="protein sequence ID" value="POW11184.1"/>
    <property type="molecule type" value="Genomic_DNA"/>
</dbReference>
<gene>
    <name evidence="2" type="ORF">PSTT_05420</name>
</gene>
<sequence length="105" mass="11230">MCLWDKISRTSHTLIVFDLLYMFLVVKTAGAQRGRSWVGAGNGGPHVTGGLAADYSQDAGQPKPTLGQLGCQADPANEHAWADVPDFWSFKSGTPPYPTTVCPGH</sequence>
<dbReference type="AlphaFoldDB" id="A0A2S4VNQ4"/>
<evidence type="ECO:0000313" key="3">
    <source>
        <dbReference type="Proteomes" id="UP000239156"/>
    </source>
</evidence>
<dbReference type="VEuPathDB" id="FungiDB:PSTT_05420"/>
<name>A0A2S4VNQ4_9BASI</name>